<keyword evidence="4" id="KW-1185">Reference proteome</keyword>
<organism evidence="3 4">
    <name type="scientific">Eptatretus burgeri</name>
    <name type="common">Inshore hagfish</name>
    <dbReference type="NCBI Taxonomy" id="7764"/>
    <lineage>
        <taxon>Eukaryota</taxon>
        <taxon>Metazoa</taxon>
        <taxon>Chordata</taxon>
        <taxon>Craniata</taxon>
        <taxon>Vertebrata</taxon>
        <taxon>Cyclostomata</taxon>
        <taxon>Myxini</taxon>
        <taxon>Myxiniformes</taxon>
        <taxon>Myxinidae</taxon>
        <taxon>Eptatretinae</taxon>
        <taxon>Eptatretus</taxon>
    </lineage>
</organism>
<name>A0A8C4NNW4_EPTBU</name>
<accession>A0A8C4NNW4</accession>
<dbReference type="InterPro" id="IPR036361">
    <property type="entry name" value="SAP_dom_sf"/>
</dbReference>
<feature type="domain" description="SAP" evidence="2">
    <location>
        <begin position="20"/>
        <end position="54"/>
    </location>
</feature>
<protein>
    <recommendedName>
        <fullName evidence="2">SAP domain-containing protein</fullName>
    </recommendedName>
</protein>
<evidence type="ECO:0000313" key="3">
    <source>
        <dbReference type="Ensembl" id="ENSEBUP00000007386.1"/>
    </source>
</evidence>
<evidence type="ECO:0000256" key="1">
    <source>
        <dbReference type="SAM" id="MobiDB-lite"/>
    </source>
</evidence>
<dbReference type="Gene3D" id="1.10.720.30">
    <property type="entry name" value="SAP domain"/>
    <property type="match status" value="1"/>
</dbReference>
<dbReference type="InterPro" id="IPR003034">
    <property type="entry name" value="SAP_dom"/>
</dbReference>
<dbReference type="Ensembl" id="ENSEBUT00000007867.1">
    <property type="protein sequence ID" value="ENSEBUP00000007386.1"/>
    <property type="gene ID" value="ENSEBUG00000004826.1"/>
</dbReference>
<dbReference type="SMART" id="SM00513">
    <property type="entry name" value="SAP"/>
    <property type="match status" value="1"/>
</dbReference>
<sequence length="77" mass="8448">MNVGMANAKVVASGSRKASFADWHVADLRLELEKYGLDISWVKSVLVDCLREARTTDGISGGNRNSVPRSGEEVRRN</sequence>
<reference evidence="3" key="1">
    <citation type="submission" date="2025-08" db="UniProtKB">
        <authorList>
            <consortium name="Ensembl"/>
        </authorList>
    </citation>
    <scope>IDENTIFICATION</scope>
</reference>
<proteinExistence type="predicted"/>
<feature type="region of interest" description="Disordered" evidence="1">
    <location>
        <begin position="56"/>
        <end position="77"/>
    </location>
</feature>
<reference evidence="3" key="2">
    <citation type="submission" date="2025-09" db="UniProtKB">
        <authorList>
            <consortium name="Ensembl"/>
        </authorList>
    </citation>
    <scope>IDENTIFICATION</scope>
</reference>
<dbReference type="AlphaFoldDB" id="A0A8C4NNW4"/>
<evidence type="ECO:0000313" key="4">
    <source>
        <dbReference type="Proteomes" id="UP000694388"/>
    </source>
</evidence>
<dbReference type="Proteomes" id="UP000694388">
    <property type="component" value="Unplaced"/>
</dbReference>
<evidence type="ECO:0000259" key="2">
    <source>
        <dbReference type="SMART" id="SM00513"/>
    </source>
</evidence>